<sequence length="146" mass="15647">MILSLCRLRPQPSARRSPPLHGKRILPPFFKLRFESSSSSSRLRISRSSAILRSLLHFLATTVVDEPCGITRTEFASVSFATQPSLLASAGGWWASLSLAILSVVFAGEAARRRGPHSTGASVSGGSNQIFVSSSSALHLVQNGDR</sequence>
<protein>
    <submittedName>
        <fullName evidence="1">Uncharacterized protein</fullName>
    </submittedName>
</protein>
<dbReference type="Proteomes" id="UP000008021">
    <property type="component" value="Chromosome 6"/>
</dbReference>
<reference evidence="1" key="1">
    <citation type="submission" date="2015-04" db="UniProtKB">
        <authorList>
            <consortium name="EnsemblPlants"/>
        </authorList>
    </citation>
    <scope>IDENTIFICATION</scope>
</reference>
<dbReference type="EnsemblPlants" id="OMERI06G22450.1">
    <property type="protein sequence ID" value="OMERI06G22450.1"/>
    <property type="gene ID" value="OMERI06G22450"/>
</dbReference>
<accession>A0A0E0E494</accession>
<organism evidence="1">
    <name type="scientific">Oryza meridionalis</name>
    <dbReference type="NCBI Taxonomy" id="40149"/>
    <lineage>
        <taxon>Eukaryota</taxon>
        <taxon>Viridiplantae</taxon>
        <taxon>Streptophyta</taxon>
        <taxon>Embryophyta</taxon>
        <taxon>Tracheophyta</taxon>
        <taxon>Spermatophyta</taxon>
        <taxon>Magnoliopsida</taxon>
        <taxon>Liliopsida</taxon>
        <taxon>Poales</taxon>
        <taxon>Poaceae</taxon>
        <taxon>BOP clade</taxon>
        <taxon>Oryzoideae</taxon>
        <taxon>Oryzeae</taxon>
        <taxon>Oryzinae</taxon>
        <taxon>Oryza</taxon>
    </lineage>
</organism>
<dbReference type="Gramene" id="OMERI06G22450.1">
    <property type="protein sequence ID" value="OMERI06G22450.1"/>
    <property type="gene ID" value="OMERI06G22450"/>
</dbReference>
<evidence type="ECO:0000313" key="1">
    <source>
        <dbReference type="EnsemblPlants" id="OMERI06G22450.1"/>
    </source>
</evidence>
<reference evidence="1" key="2">
    <citation type="submission" date="2018-05" db="EMBL/GenBank/DDBJ databases">
        <title>OmerRS3 (Oryza meridionalis Reference Sequence Version 3).</title>
        <authorList>
            <person name="Zhang J."/>
            <person name="Kudrna D."/>
            <person name="Lee S."/>
            <person name="Talag J."/>
            <person name="Welchert J."/>
            <person name="Wing R.A."/>
        </authorList>
    </citation>
    <scope>NUCLEOTIDE SEQUENCE [LARGE SCALE GENOMIC DNA]</scope>
    <source>
        <strain evidence="1">cv. OR44</strain>
    </source>
</reference>
<dbReference type="AlphaFoldDB" id="A0A0E0E494"/>
<keyword evidence="2" id="KW-1185">Reference proteome</keyword>
<dbReference type="HOGENOM" id="CLU_1780410_0_0_1"/>
<name>A0A0E0E494_9ORYZ</name>
<proteinExistence type="predicted"/>
<evidence type="ECO:0000313" key="2">
    <source>
        <dbReference type="Proteomes" id="UP000008021"/>
    </source>
</evidence>